<dbReference type="EMBL" id="KV784356">
    <property type="protein sequence ID" value="OEU18570.1"/>
    <property type="molecule type" value="Genomic_DNA"/>
</dbReference>
<name>A0A1E7FK62_9STRA</name>
<feature type="region of interest" description="Disordered" evidence="1">
    <location>
        <begin position="1645"/>
        <end position="1679"/>
    </location>
</feature>
<evidence type="ECO:0000256" key="1">
    <source>
        <dbReference type="SAM" id="MobiDB-lite"/>
    </source>
</evidence>
<gene>
    <name evidence="2" type="ORF">FRACYDRAFT_236847</name>
</gene>
<feature type="compositionally biased region" description="Basic and acidic residues" evidence="1">
    <location>
        <begin position="1318"/>
        <end position="1327"/>
    </location>
</feature>
<organism evidence="2 3">
    <name type="scientific">Fragilariopsis cylindrus CCMP1102</name>
    <dbReference type="NCBI Taxonomy" id="635003"/>
    <lineage>
        <taxon>Eukaryota</taxon>
        <taxon>Sar</taxon>
        <taxon>Stramenopiles</taxon>
        <taxon>Ochrophyta</taxon>
        <taxon>Bacillariophyta</taxon>
        <taxon>Bacillariophyceae</taxon>
        <taxon>Bacillariophycidae</taxon>
        <taxon>Bacillariales</taxon>
        <taxon>Bacillariaceae</taxon>
        <taxon>Fragilariopsis</taxon>
    </lineage>
</organism>
<proteinExistence type="predicted"/>
<dbReference type="KEGG" id="fcy:FRACYDRAFT_236847"/>
<feature type="region of interest" description="Disordered" evidence="1">
    <location>
        <begin position="1318"/>
        <end position="1373"/>
    </location>
</feature>
<sequence>MADAIDNRREHEEKIKEFVKSGNKKRLQALLGCELKKCRPDDNNEVGSVEILPSTSKATALLDLLHSKLCNGTQQRKKKQQQHSEEDEEQCIMTVDEILQALLMVDPSYITPWKALDEFAIAFQNNSVIPILHCVSSIEEFLLKAKFPFGPSSNNKSNQKHVPQCVADLIVQFVEKMANYLLFGEEDDNKNTDNNYKQVNLANSSEAGEPIFNKLVAELLRTFLTVCRDWCGDLFNRIVSIVHHRRPAASRIKIWLQLAQLLSPLLTNNHIGRIAKILLDQPCGEAPNEIPPRKDIPVIISIAVEMANPLTYANSILEDEHNLTLHVDKLWRKIVSIYFYQTSINRSQCYLASENNLREGIKTWSASLLKIWIAEIANSSQSIVIPNIDECNDVIKCWFSWNLLSICFEVLMSAEEKSSTRLGLVDTIMMDHTSPHGSDNSANRLSDNEYQSILQFALGTSDINSLPDEKIDEICYNSNNYGSLYFQDDNAKKIDCLSTCGTAIMQNLLLVECNTSHDCIDENRSSALPRALRLVSMVDDIVSKCPDDQLFQASVFAIVANTVAYFEVPTFRYILESKIKEDISKPSRLQNCHYSILRLIVTSAINIGKNDEMINRWMEIFEKDLPSADAAHLCRMFAHLEIARTHILSCSKRLLAPIYCIWRTYEMMKNEESTKPQIQQRIIDGILGLLELVRIDNWKKNEIDAWAILSNALVLDVPPLPNESRRWLYQKLTECVTDNTFSTTTIEHLLRATIVRMSFLFERDPSTSILIIRAQQIEDVVSLHRLITVLIRSLATVEEDSESRHIILAQGREAFLRSILSYKKGQRSRDHFLSGILKQMYSTKGKESCSFTLCWLLFLKFNFYLLDHIVIESSHPKNCDHLANSSTKVDTNVSKLVKEIKEVENRELKIGIYKNSIAKILIPLWQQDKIGLFPSKNPDLIKSTGTFNPILPWLDLTLEFLFLVPLPVRDSHDFDDPLSWKIMTATGYLISRKQILSTNTACALSIETIKQTAESFLSISSLLIRDAIRLDCDLAVIEDLLSPTVCYCQALYLTLEGTEAPDCAGIIESLWNLYQAVASESACVKFIKYLESHISEDRPVSVPQRDNDLFSLASVYSESDVDETVQQLRLSCLQPFLRCLPFMTTSEESGLIVSRSFVGGILGALVTDLRAGLNGKSGGLHRELYITYCMSIEECASLLFNHNMLSFDCSIFLLFKEIAETLADILVTFPLRDAVLFRTTFILAVAVFPSMCRDMMRRSFCNSSLPVIKVDTMLSVDLVLFDGVLDDCIEILIRWARLREPYLIPWLDIAGPDHADLANVGTHDDKKHPSKSSNVSLDSSQARDDKIPRFVHVPSPPRQRSHKSDSRPTTSNMRRRIRFHTKEVWSWALSCSLLGLEQKWLESERTIQISDESVSRIEVEISSADWRKFFGCRKRELQNSLANINRFFHTSTGSARRDQRGNQVILDMMAMNLPSAPRLRLCCLIECVSRVLIHSIKRSCSFLCGGTPTANQKLSVFESICCLSAWLSPKKDIADGDFSVGLFKMLAIASRKRPPGESTSRKCDTAELLARVSQVSEHVRRLYLALKDLQKSLRSLGTGEVRGNCGSELVRTFFGGEDTNNEILRLTVLKLHSLQQVMPREFQVQSLPDFPSDKTDDATPQSLRRKRARCGKRKTTPRSRVRRLRTENRNKVVNIFMNLDQDNNSTQRKSTRDAYTDLEDFLVEG</sequence>
<dbReference type="InParanoid" id="A0A1E7FK62"/>
<keyword evidence="3" id="KW-1185">Reference proteome</keyword>
<evidence type="ECO:0000313" key="2">
    <source>
        <dbReference type="EMBL" id="OEU18570.1"/>
    </source>
</evidence>
<dbReference type="OrthoDB" id="44851at2759"/>
<dbReference type="Proteomes" id="UP000095751">
    <property type="component" value="Unassembled WGS sequence"/>
</dbReference>
<feature type="compositionally biased region" description="Polar residues" evidence="1">
    <location>
        <begin position="1331"/>
        <end position="1340"/>
    </location>
</feature>
<protein>
    <submittedName>
        <fullName evidence="2">Uncharacterized protein</fullName>
    </submittedName>
</protein>
<evidence type="ECO:0000313" key="3">
    <source>
        <dbReference type="Proteomes" id="UP000095751"/>
    </source>
</evidence>
<accession>A0A1E7FK62</accession>
<reference evidence="2 3" key="1">
    <citation type="submission" date="2016-09" db="EMBL/GenBank/DDBJ databases">
        <title>Extensive genetic diversity and differential bi-allelic expression allows diatom success in the polar Southern Ocean.</title>
        <authorList>
            <consortium name="DOE Joint Genome Institute"/>
            <person name="Mock T."/>
            <person name="Otillar R.P."/>
            <person name="Strauss J."/>
            <person name="Dupont C."/>
            <person name="Frickenhaus S."/>
            <person name="Maumus F."/>
            <person name="Mcmullan M."/>
            <person name="Sanges R."/>
            <person name="Schmutz J."/>
            <person name="Toseland A."/>
            <person name="Valas R."/>
            <person name="Veluchamy A."/>
            <person name="Ward B.J."/>
            <person name="Allen A."/>
            <person name="Barry K."/>
            <person name="Falciatore A."/>
            <person name="Ferrante M."/>
            <person name="Fortunato A.E."/>
            <person name="Gloeckner G."/>
            <person name="Gruber A."/>
            <person name="Hipkin R."/>
            <person name="Janech M."/>
            <person name="Kroth P."/>
            <person name="Leese F."/>
            <person name="Lindquist E."/>
            <person name="Lyon B.R."/>
            <person name="Martin J."/>
            <person name="Mayer C."/>
            <person name="Parker M."/>
            <person name="Quesneville H."/>
            <person name="Raymond J."/>
            <person name="Uhlig C."/>
            <person name="Valentin K.U."/>
            <person name="Worden A.Z."/>
            <person name="Armbrust E.V."/>
            <person name="Bowler C."/>
            <person name="Green B."/>
            <person name="Moulton V."/>
            <person name="Van Oosterhout C."/>
            <person name="Grigoriev I."/>
        </authorList>
    </citation>
    <scope>NUCLEOTIDE SEQUENCE [LARGE SCALE GENOMIC DNA]</scope>
    <source>
        <strain evidence="2 3">CCMP1102</strain>
    </source>
</reference>
<feature type="compositionally biased region" description="Basic residues" evidence="1">
    <location>
        <begin position="1663"/>
        <end position="1679"/>
    </location>
</feature>